<dbReference type="FunCoup" id="G8ZNI3">
    <property type="interactions" value="351"/>
</dbReference>
<dbReference type="PROSITE" id="PS00463">
    <property type="entry name" value="ZN2_CY6_FUNGAL_1"/>
    <property type="match status" value="1"/>
</dbReference>
<feature type="region of interest" description="Disordered" evidence="7">
    <location>
        <begin position="148"/>
        <end position="170"/>
    </location>
</feature>
<dbReference type="InterPro" id="IPR050675">
    <property type="entry name" value="OAF3"/>
</dbReference>
<dbReference type="Gene3D" id="4.10.240.10">
    <property type="entry name" value="Zn(2)-C6 fungal-type DNA-binding domain"/>
    <property type="match status" value="1"/>
</dbReference>
<dbReference type="GO" id="GO:0003712">
    <property type="term" value="F:transcription coregulator activity"/>
    <property type="evidence" value="ECO:0007669"/>
    <property type="project" value="EnsemblFungi"/>
</dbReference>
<dbReference type="CDD" id="cd00067">
    <property type="entry name" value="GAL4"/>
    <property type="match status" value="1"/>
</dbReference>
<keyword evidence="6" id="KW-0539">Nucleus</keyword>
<gene>
    <name evidence="9" type="primary">TDEL0B00480</name>
    <name evidence="9" type="ORF">TDEL_0B00480</name>
</gene>
<dbReference type="InterPro" id="IPR001138">
    <property type="entry name" value="Zn2Cys6_DnaBD"/>
</dbReference>
<keyword evidence="1" id="KW-0479">Metal-binding</keyword>
<evidence type="ECO:0000256" key="6">
    <source>
        <dbReference type="ARBA" id="ARBA00023242"/>
    </source>
</evidence>
<dbReference type="PROSITE" id="PS50048">
    <property type="entry name" value="ZN2_CY6_FUNGAL_2"/>
    <property type="match status" value="1"/>
</dbReference>
<dbReference type="OrthoDB" id="3477330at2759"/>
<protein>
    <recommendedName>
        <fullName evidence="8">Zn(2)-C6 fungal-type domain-containing protein</fullName>
    </recommendedName>
</protein>
<dbReference type="GO" id="GO:0008270">
    <property type="term" value="F:zinc ion binding"/>
    <property type="evidence" value="ECO:0007669"/>
    <property type="project" value="InterPro"/>
</dbReference>
<dbReference type="EMBL" id="HE616743">
    <property type="protein sequence ID" value="CCE90177.1"/>
    <property type="molecule type" value="Genomic_DNA"/>
</dbReference>
<dbReference type="PANTHER" id="PTHR31069:SF32">
    <property type="entry name" value="ARGININE METABOLISM REGULATION PROTEIN II"/>
    <property type="match status" value="1"/>
</dbReference>
<name>G8ZNI3_TORDE</name>
<dbReference type="GO" id="GO:0000981">
    <property type="term" value="F:DNA-binding transcription factor activity, RNA polymerase II-specific"/>
    <property type="evidence" value="ECO:0007669"/>
    <property type="project" value="InterPro"/>
</dbReference>
<dbReference type="KEGG" id="tdl:TDEL_0B00480"/>
<keyword evidence="10" id="KW-1185">Reference proteome</keyword>
<dbReference type="GeneID" id="11503284"/>
<dbReference type="Pfam" id="PF00172">
    <property type="entry name" value="Zn_clus"/>
    <property type="match status" value="1"/>
</dbReference>
<dbReference type="GO" id="GO:0005634">
    <property type="term" value="C:nucleus"/>
    <property type="evidence" value="ECO:0007669"/>
    <property type="project" value="EnsemblFungi"/>
</dbReference>
<dbReference type="eggNOG" id="ENOG502QQBG">
    <property type="taxonomic scope" value="Eukaryota"/>
</dbReference>
<keyword evidence="2" id="KW-0862">Zinc</keyword>
<evidence type="ECO:0000256" key="5">
    <source>
        <dbReference type="ARBA" id="ARBA00023163"/>
    </source>
</evidence>
<proteinExistence type="predicted"/>
<dbReference type="InterPro" id="IPR036864">
    <property type="entry name" value="Zn2-C6_fun-type_DNA-bd_sf"/>
</dbReference>
<evidence type="ECO:0000259" key="8">
    <source>
        <dbReference type="PROSITE" id="PS50048"/>
    </source>
</evidence>
<dbReference type="PANTHER" id="PTHR31069">
    <property type="entry name" value="OLEATE-ACTIVATED TRANSCRIPTION FACTOR 1-RELATED"/>
    <property type="match status" value="1"/>
</dbReference>
<dbReference type="HOGENOM" id="CLU_009030_1_0_1"/>
<evidence type="ECO:0000313" key="9">
    <source>
        <dbReference type="EMBL" id="CCE90177.1"/>
    </source>
</evidence>
<accession>G8ZNI3</accession>
<evidence type="ECO:0000256" key="7">
    <source>
        <dbReference type="SAM" id="MobiDB-lite"/>
    </source>
</evidence>
<evidence type="ECO:0000256" key="4">
    <source>
        <dbReference type="ARBA" id="ARBA00023125"/>
    </source>
</evidence>
<dbReference type="InParanoid" id="G8ZNI3"/>
<dbReference type="AlphaFoldDB" id="G8ZNI3"/>
<organism evidence="9 10">
    <name type="scientific">Torulaspora delbrueckii</name>
    <name type="common">Yeast</name>
    <name type="synonym">Candida colliculosa</name>
    <dbReference type="NCBI Taxonomy" id="4950"/>
    <lineage>
        <taxon>Eukaryota</taxon>
        <taxon>Fungi</taxon>
        <taxon>Dikarya</taxon>
        <taxon>Ascomycota</taxon>
        <taxon>Saccharomycotina</taxon>
        <taxon>Saccharomycetes</taxon>
        <taxon>Saccharomycetales</taxon>
        <taxon>Saccharomycetaceae</taxon>
        <taxon>Torulaspora</taxon>
    </lineage>
</organism>
<keyword evidence="4" id="KW-0238">DNA-binding</keyword>
<dbReference type="Proteomes" id="UP000005627">
    <property type="component" value="Chromosome 2"/>
</dbReference>
<reference evidence="9 10" key="1">
    <citation type="journal article" date="2011" name="Proc. Natl. Acad. Sci. U.S.A.">
        <title>Evolutionary erosion of yeast sex chromosomes by mating-type switching accidents.</title>
        <authorList>
            <person name="Gordon J.L."/>
            <person name="Armisen D."/>
            <person name="Proux-Wera E."/>
            <person name="Oheigeartaigh S.S."/>
            <person name="Byrne K.P."/>
            <person name="Wolfe K.H."/>
        </authorList>
    </citation>
    <scope>NUCLEOTIDE SEQUENCE [LARGE SCALE GENOMIC DNA]</scope>
    <source>
        <strain evidence="10">ATCC 10662 / CBS 1146 / NBRC 0425 / NCYC 2629 / NRRL Y-866</strain>
    </source>
</reference>
<feature type="region of interest" description="Disordered" evidence="7">
    <location>
        <begin position="543"/>
        <end position="563"/>
    </location>
</feature>
<keyword evidence="5" id="KW-0804">Transcription</keyword>
<dbReference type="STRING" id="1076872.G8ZNI3"/>
<keyword evidence="3" id="KW-0805">Transcription regulation</keyword>
<evidence type="ECO:0000313" key="10">
    <source>
        <dbReference type="Proteomes" id="UP000005627"/>
    </source>
</evidence>
<evidence type="ECO:0000256" key="1">
    <source>
        <dbReference type="ARBA" id="ARBA00022723"/>
    </source>
</evidence>
<dbReference type="SUPFAM" id="SSF57701">
    <property type="entry name" value="Zn2/Cys6 DNA-binding domain"/>
    <property type="match status" value="1"/>
</dbReference>
<evidence type="ECO:0000256" key="2">
    <source>
        <dbReference type="ARBA" id="ARBA00022833"/>
    </source>
</evidence>
<feature type="compositionally biased region" description="Polar residues" evidence="7">
    <location>
        <begin position="548"/>
        <end position="563"/>
    </location>
</feature>
<feature type="domain" description="Zn(2)-C6 fungal-type" evidence="8">
    <location>
        <begin position="27"/>
        <end position="55"/>
    </location>
</feature>
<dbReference type="GO" id="GO:0003677">
    <property type="term" value="F:DNA binding"/>
    <property type="evidence" value="ECO:0007669"/>
    <property type="project" value="UniProtKB-KW"/>
</dbReference>
<evidence type="ECO:0000256" key="3">
    <source>
        <dbReference type="ARBA" id="ARBA00023015"/>
    </source>
</evidence>
<dbReference type="InterPro" id="IPR021858">
    <property type="entry name" value="Fun_TF"/>
</dbReference>
<sequence length="835" mass="95683">MFDEEAPQHITERSYVQKGKRAKTFTGCWTCRSRKVKCDLQRPNCGRCEKSGLDCGGYDIKLRWSNPVKFDPYGTQLSTTPVGSLNDEPQYRRRNIEYVRYKEEYQYYEDMDEELTALHKPPSDKIANGETWIIKKFGVFKGIDSPAEPSKTKWRRLATQSKPPKDEEASNLYKSNVEARPFDFLEDDAFFMNFPSTNEWISKELRDDVLVSASALQEFPISGMPLSSGSVTSATPLEEEPNQKDVEDFEAGNNMTPSHGQNDEQVLQQALQVLLHRHIPFDTPVSSTDERIGSEEDTTPTFQEQIGIKRPILGSAMPRAAMEIVDSPIPDPKIFNSPDNKNPLLNLPTTGLHVHGLTRFLLDYYIENVAHLMTVVALETNPWKTLYFPRALQAVGDLAGLGYASNSRNSILNALLAIACFNVSSKFPRRTPEAQFFLNLGIEFRKQASTFLKRCMKTTIKNEKYKDVLTAMLSMNSIDVVWGTMSECQYHLTVCEDFIEARMKERPKISEKAKTLHRLFSFLKLIQDSTALDKVKEKEITIKDRQKGQSTGKSMTQSDNRNGFLSRWQAGDEITKHIRLFTEVLDESTGKIRMKHLKVPVDNPSGSVPKFKDYTGGKYIHTNQRSSKSNALNTDDLYGLPKSLISLFSDCVCLARHNEYYKRNSISNSQEFDDVCSNFEDELIHWKSEWQFCEKGSKEFINFTIEGVYHHTMSFYYGLVIYYSTMVRDLPHQHLQPYVAKVLHHLEALDVLVETKDVKIVPLFWQGFIAGCGSVDGKTQAGFRTWAAKLSTNGIGSYWGARQVMLEVWRRRENKMAEDNWYTVYRDWEMNLMLS</sequence>
<dbReference type="RefSeq" id="XP_003679388.1">
    <property type="nucleotide sequence ID" value="XM_003679340.1"/>
</dbReference>
<dbReference type="GO" id="GO:0000821">
    <property type="term" value="P:regulation of arginine metabolic process"/>
    <property type="evidence" value="ECO:0007669"/>
    <property type="project" value="EnsemblFungi"/>
</dbReference>
<dbReference type="Pfam" id="PF11951">
    <property type="entry name" value="Fungal_trans_2"/>
    <property type="match status" value="1"/>
</dbReference>
<dbReference type="SMART" id="SM00066">
    <property type="entry name" value="GAL4"/>
    <property type="match status" value="1"/>
</dbReference>